<dbReference type="AlphaFoldDB" id="A0A804QKK8"/>
<protein>
    <submittedName>
        <fullName evidence="1">Uncharacterized protein</fullName>
    </submittedName>
</protein>
<reference evidence="2" key="1">
    <citation type="journal article" date="2009" name="Science">
        <title>The B73 maize genome: complexity, diversity, and dynamics.</title>
        <authorList>
            <person name="Schnable P.S."/>
            <person name="Ware D."/>
            <person name="Fulton R.S."/>
            <person name="Stein J.C."/>
            <person name="Wei F."/>
            <person name="Pasternak S."/>
            <person name="Liang C."/>
            <person name="Zhang J."/>
            <person name="Fulton L."/>
            <person name="Graves T.A."/>
            <person name="Minx P."/>
            <person name="Reily A.D."/>
            <person name="Courtney L."/>
            <person name="Kruchowski S.S."/>
            <person name="Tomlinson C."/>
            <person name="Strong C."/>
            <person name="Delehaunty K."/>
            <person name="Fronick C."/>
            <person name="Courtney B."/>
            <person name="Rock S.M."/>
            <person name="Belter E."/>
            <person name="Du F."/>
            <person name="Kim K."/>
            <person name="Abbott R.M."/>
            <person name="Cotton M."/>
            <person name="Levy A."/>
            <person name="Marchetto P."/>
            <person name="Ochoa K."/>
            <person name="Jackson S.M."/>
            <person name="Gillam B."/>
            <person name="Chen W."/>
            <person name="Yan L."/>
            <person name="Higginbotham J."/>
            <person name="Cardenas M."/>
            <person name="Waligorski J."/>
            <person name="Applebaum E."/>
            <person name="Phelps L."/>
            <person name="Falcone J."/>
            <person name="Kanchi K."/>
            <person name="Thane T."/>
            <person name="Scimone A."/>
            <person name="Thane N."/>
            <person name="Henke J."/>
            <person name="Wang T."/>
            <person name="Ruppert J."/>
            <person name="Shah N."/>
            <person name="Rotter K."/>
            <person name="Hodges J."/>
            <person name="Ingenthron E."/>
            <person name="Cordes M."/>
            <person name="Kohlberg S."/>
            <person name="Sgro J."/>
            <person name="Delgado B."/>
            <person name="Mead K."/>
            <person name="Chinwalla A."/>
            <person name="Leonard S."/>
            <person name="Crouse K."/>
            <person name="Collura K."/>
            <person name="Kudrna D."/>
            <person name="Currie J."/>
            <person name="He R."/>
            <person name="Angelova A."/>
            <person name="Rajasekar S."/>
            <person name="Mueller T."/>
            <person name="Lomeli R."/>
            <person name="Scara G."/>
            <person name="Ko A."/>
            <person name="Delaney K."/>
            <person name="Wissotski M."/>
            <person name="Lopez G."/>
            <person name="Campos D."/>
            <person name="Braidotti M."/>
            <person name="Ashley E."/>
            <person name="Golser W."/>
            <person name="Kim H."/>
            <person name="Lee S."/>
            <person name="Lin J."/>
            <person name="Dujmic Z."/>
            <person name="Kim W."/>
            <person name="Talag J."/>
            <person name="Zuccolo A."/>
            <person name="Fan C."/>
            <person name="Sebastian A."/>
            <person name="Kramer M."/>
            <person name="Spiegel L."/>
            <person name="Nascimento L."/>
            <person name="Zutavern T."/>
            <person name="Miller B."/>
            <person name="Ambroise C."/>
            <person name="Muller S."/>
            <person name="Spooner W."/>
            <person name="Narechania A."/>
            <person name="Ren L."/>
            <person name="Wei S."/>
            <person name="Kumari S."/>
            <person name="Faga B."/>
            <person name="Levy M.J."/>
            <person name="McMahan L."/>
            <person name="Van Buren P."/>
            <person name="Vaughn M.W."/>
            <person name="Ying K."/>
            <person name="Yeh C.-T."/>
            <person name="Emrich S.J."/>
            <person name="Jia Y."/>
            <person name="Kalyanaraman A."/>
            <person name="Hsia A.-P."/>
            <person name="Barbazuk W.B."/>
            <person name="Baucom R.S."/>
            <person name="Brutnell T.P."/>
            <person name="Carpita N.C."/>
            <person name="Chaparro C."/>
            <person name="Chia J.-M."/>
            <person name="Deragon J.-M."/>
            <person name="Estill J.C."/>
            <person name="Fu Y."/>
            <person name="Jeddeloh J.A."/>
            <person name="Han Y."/>
            <person name="Lee H."/>
            <person name="Li P."/>
            <person name="Lisch D.R."/>
            <person name="Liu S."/>
            <person name="Liu Z."/>
            <person name="Nagel D.H."/>
            <person name="McCann M.C."/>
            <person name="SanMiguel P."/>
            <person name="Myers A.M."/>
            <person name="Nettleton D."/>
            <person name="Nguyen J."/>
            <person name="Penning B.W."/>
            <person name="Ponnala L."/>
            <person name="Schneider K.L."/>
            <person name="Schwartz D.C."/>
            <person name="Sharma A."/>
            <person name="Soderlund C."/>
            <person name="Springer N.M."/>
            <person name="Sun Q."/>
            <person name="Wang H."/>
            <person name="Waterman M."/>
            <person name="Westerman R."/>
            <person name="Wolfgruber T.K."/>
            <person name="Yang L."/>
            <person name="Yu Y."/>
            <person name="Zhang L."/>
            <person name="Zhou S."/>
            <person name="Zhu Q."/>
            <person name="Bennetzen J.L."/>
            <person name="Dawe R.K."/>
            <person name="Jiang J."/>
            <person name="Jiang N."/>
            <person name="Presting G.G."/>
            <person name="Wessler S.R."/>
            <person name="Aluru S."/>
            <person name="Martienssen R.A."/>
            <person name="Clifton S.W."/>
            <person name="McCombie W.R."/>
            <person name="Wing R.A."/>
            <person name="Wilson R.K."/>
        </authorList>
    </citation>
    <scope>NUCLEOTIDE SEQUENCE [LARGE SCALE GENOMIC DNA]</scope>
    <source>
        <strain evidence="2">cv. B73</strain>
    </source>
</reference>
<dbReference type="Gramene" id="Zm00001eb340680_T001">
    <property type="protein sequence ID" value="Zm00001eb340680_P001"/>
    <property type="gene ID" value="Zm00001eb340680"/>
</dbReference>
<reference evidence="1" key="3">
    <citation type="submission" date="2021-05" db="UniProtKB">
        <authorList>
            <consortium name="EnsemblPlants"/>
        </authorList>
    </citation>
    <scope>IDENTIFICATION</scope>
    <source>
        <strain evidence="1">cv. B73</strain>
    </source>
</reference>
<dbReference type="InParanoid" id="A0A804QKK8"/>
<reference evidence="1" key="2">
    <citation type="submission" date="2019-07" db="EMBL/GenBank/DDBJ databases">
        <authorList>
            <person name="Seetharam A."/>
            <person name="Woodhouse M."/>
            <person name="Cannon E."/>
        </authorList>
    </citation>
    <scope>NUCLEOTIDE SEQUENCE [LARGE SCALE GENOMIC DNA]</scope>
    <source>
        <strain evidence="1">cv. B73</strain>
    </source>
</reference>
<proteinExistence type="predicted"/>
<organism evidence="1 2">
    <name type="scientific">Zea mays</name>
    <name type="common">Maize</name>
    <dbReference type="NCBI Taxonomy" id="4577"/>
    <lineage>
        <taxon>Eukaryota</taxon>
        <taxon>Viridiplantae</taxon>
        <taxon>Streptophyta</taxon>
        <taxon>Embryophyta</taxon>
        <taxon>Tracheophyta</taxon>
        <taxon>Spermatophyta</taxon>
        <taxon>Magnoliopsida</taxon>
        <taxon>Liliopsida</taxon>
        <taxon>Poales</taxon>
        <taxon>Poaceae</taxon>
        <taxon>PACMAD clade</taxon>
        <taxon>Panicoideae</taxon>
        <taxon>Andropogonodae</taxon>
        <taxon>Andropogoneae</taxon>
        <taxon>Tripsacinae</taxon>
        <taxon>Zea</taxon>
    </lineage>
</organism>
<evidence type="ECO:0000313" key="1">
    <source>
        <dbReference type="EnsemblPlants" id="Zm00001eb340680_P001"/>
    </source>
</evidence>
<name>A0A804QKK8_MAIZE</name>
<sequence>MWRTCAMLLVAGRFVEYHVQYSNQRSWPFGAPQQTFRRVRTYGNIPSGQLGKQLPTHRWQDCLGL</sequence>
<dbReference type="Proteomes" id="UP000007305">
    <property type="component" value="Chromosome 8"/>
</dbReference>
<keyword evidence="2" id="KW-1185">Reference proteome</keyword>
<accession>A0A804QKK8</accession>
<dbReference type="EnsemblPlants" id="Zm00001eb340680_T001">
    <property type="protein sequence ID" value="Zm00001eb340680_P001"/>
    <property type="gene ID" value="Zm00001eb340680"/>
</dbReference>
<evidence type="ECO:0000313" key="2">
    <source>
        <dbReference type="Proteomes" id="UP000007305"/>
    </source>
</evidence>